<accession>A0A9N8ZR20</accession>
<dbReference type="AlphaFoldDB" id="A0A9N8ZR20"/>
<dbReference type="EMBL" id="CAJVPJ010000274">
    <property type="protein sequence ID" value="CAG8504926.1"/>
    <property type="molecule type" value="Genomic_DNA"/>
</dbReference>
<dbReference type="GO" id="GO:0004672">
    <property type="term" value="F:protein kinase activity"/>
    <property type="evidence" value="ECO:0007669"/>
    <property type="project" value="InterPro"/>
</dbReference>
<dbReference type="InterPro" id="IPR052396">
    <property type="entry name" value="Meiotic_Drive_Suppr_Kinase"/>
</dbReference>
<name>A0A9N8ZR20_9GLOM</name>
<organism evidence="2 3">
    <name type="scientific">Paraglomus occultum</name>
    <dbReference type="NCBI Taxonomy" id="144539"/>
    <lineage>
        <taxon>Eukaryota</taxon>
        <taxon>Fungi</taxon>
        <taxon>Fungi incertae sedis</taxon>
        <taxon>Mucoromycota</taxon>
        <taxon>Glomeromycotina</taxon>
        <taxon>Glomeromycetes</taxon>
        <taxon>Paraglomerales</taxon>
        <taxon>Paraglomeraceae</taxon>
        <taxon>Paraglomus</taxon>
    </lineage>
</organism>
<protein>
    <submittedName>
        <fullName evidence="2">7544_t:CDS:1</fullName>
    </submittedName>
</protein>
<evidence type="ECO:0000313" key="2">
    <source>
        <dbReference type="EMBL" id="CAG8504926.1"/>
    </source>
</evidence>
<dbReference type="PROSITE" id="PS00109">
    <property type="entry name" value="PROTEIN_KINASE_TYR"/>
    <property type="match status" value="1"/>
</dbReference>
<dbReference type="PANTHER" id="PTHR37171:SF1">
    <property type="entry name" value="SERINE_THREONINE-PROTEIN KINASE YRZF-RELATED"/>
    <property type="match status" value="1"/>
</dbReference>
<proteinExistence type="predicted"/>
<dbReference type="Proteomes" id="UP000789572">
    <property type="component" value="Unassembled WGS sequence"/>
</dbReference>
<evidence type="ECO:0000256" key="1">
    <source>
        <dbReference type="SAM" id="MobiDB-lite"/>
    </source>
</evidence>
<comment type="caution">
    <text evidence="2">The sequence shown here is derived from an EMBL/GenBank/DDBJ whole genome shotgun (WGS) entry which is preliminary data.</text>
</comment>
<evidence type="ECO:0000313" key="3">
    <source>
        <dbReference type="Proteomes" id="UP000789572"/>
    </source>
</evidence>
<reference evidence="2" key="1">
    <citation type="submission" date="2021-06" db="EMBL/GenBank/DDBJ databases">
        <authorList>
            <person name="Kallberg Y."/>
            <person name="Tangrot J."/>
            <person name="Rosling A."/>
        </authorList>
    </citation>
    <scope>NUCLEOTIDE SEQUENCE</scope>
    <source>
        <strain evidence="2">IA702</strain>
    </source>
</reference>
<feature type="compositionally biased region" description="Low complexity" evidence="1">
    <location>
        <begin position="263"/>
        <end position="276"/>
    </location>
</feature>
<sequence>MSRHILVTERALLQTRLPNTTYEKRTKYYCFHLGSRTPPRSVRHWHSFVEDVRRYEVSDYSIFAPLNLRNDTVQIFDEGTLLCLMDTTVLSIIRSIWDHRSVSLFRIRDSSRVDWHITDDDGRAIVCISLKPCWALTTNNNVDAVQEYERGENDFHDYVNNMYDYMLNLGIRYGILTTYDNTWFMRRSFEDESVLEISQCHNIETDHLLLLSWNYIIHLGNVSRPCHPNPDYDYDSYNNENNPPGPTNNRYLPRSVSDNSDYNSNEQGSSSSGEQSSDGDVNYSAGGQSQYSKFELHKPTLIWSDIIWKSYLNHWAKNGPIKLIEYHGQLMVLKITPIGDEEKYKSLISEVEIYEHLRPLQGKCIPRLFHYGYALEDQFYVLALEYLHPEEKVPTRAYSEQAMNIIADIHDHDVLHNDVSLTNYIVSLNKATGTRQLYMIDFDSSKLCGKNDNSLWEKKKMYEKQKVLDLFDGLS</sequence>
<dbReference type="InterPro" id="IPR011009">
    <property type="entry name" value="Kinase-like_dom_sf"/>
</dbReference>
<feature type="compositionally biased region" description="Low complexity" evidence="1">
    <location>
        <begin position="232"/>
        <end position="242"/>
    </location>
</feature>
<dbReference type="OrthoDB" id="10020333at2759"/>
<feature type="region of interest" description="Disordered" evidence="1">
    <location>
        <begin position="232"/>
        <end position="284"/>
    </location>
</feature>
<dbReference type="SUPFAM" id="SSF56112">
    <property type="entry name" value="Protein kinase-like (PK-like)"/>
    <property type="match status" value="1"/>
</dbReference>
<gene>
    <name evidence="2" type="ORF">POCULU_LOCUS2768</name>
</gene>
<dbReference type="Gene3D" id="1.10.510.10">
    <property type="entry name" value="Transferase(Phosphotransferase) domain 1"/>
    <property type="match status" value="1"/>
</dbReference>
<dbReference type="InterPro" id="IPR008266">
    <property type="entry name" value="Tyr_kinase_AS"/>
</dbReference>
<keyword evidence="3" id="KW-1185">Reference proteome</keyword>
<dbReference type="PANTHER" id="PTHR37171">
    <property type="entry name" value="SERINE/THREONINE-PROTEIN KINASE YRZF-RELATED"/>
    <property type="match status" value="1"/>
</dbReference>